<name>A0A3B1CNN6_9ZZZZ</name>
<dbReference type="AlphaFoldDB" id="A0A3B1CNN6"/>
<accession>A0A3B1CNN6</accession>
<proteinExistence type="predicted"/>
<evidence type="ECO:0000313" key="1">
    <source>
        <dbReference type="EMBL" id="VAX26303.1"/>
    </source>
</evidence>
<organism evidence="1">
    <name type="scientific">hydrothermal vent metagenome</name>
    <dbReference type="NCBI Taxonomy" id="652676"/>
    <lineage>
        <taxon>unclassified sequences</taxon>
        <taxon>metagenomes</taxon>
        <taxon>ecological metagenomes</taxon>
    </lineage>
</organism>
<dbReference type="Gene3D" id="1.25.10.10">
    <property type="entry name" value="Leucine-rich Repeat Variant"/>
    <property type="match status" value="1"/>
</dbReference>
<dbReference type="EMBL" id="UOGD01000332">
    <property type="protein sequence ID" value="VAX26303.1"/>
    <property type="molecule type" value="Genomic_DNA"/>
</dbReference>
<dbReference type="InterPro" id="IPR016024">
    <property type="entry name" value="ARM-type_fold"/>
</dbReference>
<reference evidence="1" key="1">
    <citation type="submission" date="2018-06" db="EMBL/GenBank/DDBJ databases">
        <authorList>
            <person name="Zhirakovskaya E."/>
        </authorList>
    </citation>
    <scope>NUCLEOTIDE SEQUENCE</scope>
</reference>
<dbReference type="Pfam" id="PF13646">
    <property type="entry name" value="HEAT_2"/>
    <property type="match status" value="1"/>
</dbReference>
<protein>
    <recommendedName>
        <fullName evidence="2">HEAT repeat domain-containing protein</fullName>
    </recommendedName>
</protein>
<gene>
    <name evidence="1" type="ORF">MNBD_IGNAVI01-189</name>
</gene>
<dbReference type="InterPro" id="IPR011989">
    <property type="entry name" value="ARM-like"/>
</dbReference>
<evidence type="ECO:0008006" key="2">
    <source>
        <dbReference type="Google" id="ProtNLM"/>
    </source>
</evidence>
<dbReference type="SUPFAM" id="SSF48371">
    <property type="entry name" value="ARM repeat"/>
    <property type="match status" value="1"/>
</dbReference>
<sequence length="133" mass="14820">MRTLKKTSIISILMLLSLNFVLAAKGNIGSKNLENSEKTLLSAIESDNLGLSISSIQILGELNLNSAVIPLMKILHNSDNTEIRIAASLALYKISDKRGIYALKMAAKYDNSERVRKMCSNFYTQYLLEHKIT</sequence>